<dbReference type="SUPFAM" id="SSF57667">
    <property type="entry name" value="beta-beta-alpha zinc fingers"/>
    <property type="match status" value="1"/>
</dbReference>
<feature type="region of interest" description="Disordered" evidence="12">
    <location>
        <begin position="245"/>
        <end position="269"/>
    </location>
</feature>
<dbReference type="FunFam" id="3.30.160.60:FF:000046">
    <property type="entry name" value="Putative B-cell lymphoma/leukemia 11A"/>
    <property type="match status" value="1"/>
</dbReference>
<feature type="compositionally biased region" description="Polar residues" evidence="12">
    <location>
        <begin position="252"/>
        <end position="267"/>
    </location>
</feature>
<evidence type="ECO:0000313" key="14">
    <source>
        <dbReference type="EMBL" id="KAF7261668.1"/>
    </source>
</evidence>
<protein>
    <recommendedName>
        <fullName evidence="13">C2H2-type domain-containing protein</fullName>
    </recommendedName>
</protein>
<dbReference type="FunFam" id="3.30.160.60:FF:001175">
    <property type="entry name" value="Zinc finger, C2H2 type"/>
    <property type="match status" value="1"/>
</dbReference>
<feature type="compositionally biased region" description="Polar residues" evidence="12">
    <location>
        <begin position="130"/>
        <end position="143"/>
    </location>
</feature>
<keyword evidence="9" id="KW-0804">Transcription</keyword>
<organism evidence="14 15">
    <name type="scientific">Paragonimus skrjabini miyazakii</name>
    <dbReference type="NCBI Taxonomy" id="59628"/>
    <lineage>
        <taxon>Eukaryota</taxon>
        <taxon>Metazoa</taxon>
        <taxon>Spiralia</taxon>
        <taxon>Lophotrochozoa</taxon>
        <taxon>Platyhelminthes</taxon>
        <taxon>Trematoda</taxon>
        <taxon>Digenea</taxon>
        <taxon>Plagiorchiida</taxon>
        <taxon>Troglotremata</taxon>
        <taxon>Troglotrematidae</taxon>
        <taxon>Paragonimus</taxon>
    </lineage>
</organism>
<evidence type="ECO:0000256" key="12">
    <source>
        <dbReference type="SAM" id="MobiDB-lite"/>
    </source>
</evidence>
<dbReference type="Gene3D" id="3.30.160.60">
    <property type="entry name" value="Classic Zinc Finger"/>
    <property type="match status" value="2"/>
</dbReference>
<dbReference type="InterPro" id="IPR013087">
    <property type="entry name" value="Znf_C2H2_type"/>
</dbReference>
<name>A0A8S9ZBS8_9TREM</name>
<keyword evidence="8" id="KW-0805">Transcription regulation</keyword>
<feature type="compositionally biased region" description="Polar residues" evidence="12">
    <location>
        <begin position="365"/>
        <end position="383"/>
    </location>
</feature>
<keyword evidence="2" id="KW-1017">Isopeptide bond</keyword>
<dbReference type="AlphaFoldDB" id="A0A8S9ZBS8"/>
<keyword evidence="5 11" id="KW-0863">Zinc-finger</keyword>
<evidence type="ECO:0000256" key="9">
    <source>
        <dbReference type="ARBA" id="ARBA00023163"/>
    </source>
</evidence>
<keyword evidence="7" id="KW-0832">Ubl conjugation</keyword>
<dbReference type="GO" id="GO:0000978">
    <property type="term" value="F:RNA polymerase II cis-regulatory region sequence-specific DNA binding"/>
    <property type="evidence" value="ECO:0007669"/>
    <property type="project" value="TreeGrafter"/>
</dbReference>
<feature type="domain" description="C2H2-type" evidence="13">
    <location>
        <begin position="658"/>
        <end position="685"/>
    </location>
</feature>
<feature type="compositionally biased region" description="Basic and acidic residues" evidence="12">
    <location>
        <begin position="144"/>
        <end position="164"/>
    </location>
</feature>
<evidence type="ECO:0000256" key="6">
    <source>
        <dbReference type="ARBA" id="ARBA00022833"/>
    </source>
</evidence>
<keyword evidence="15" id="KW-1185">Reference proteome</keyword>
<feature type="domain" description="C2H2-type" evidence="13">
    <location>
        <begin position="688"/>
        <end position="717"/>
    </location>
</feature>
<dbReference type="InterPro" id="IPR036236">
    <property type="entry name" value="Znf_C2H2_sf"/>
</dbReference>
<feature type="region of interest" description="Disordered" evidence="12">
    <location>
        <begin position="727"/>
        <end position="751"/>
    </location>
</feature>
<dbReference type="Proteomes" id="UP000822476">
    <property type="component" value="Unassembled WGS sequence"/>
</dbReference>
<dbReference type="PROSITE" id="PS00028">
    <property type="entry name" value="ZINC_FINGER_C2H2_1"/>
    <property type="match status" value="3"/>
</dbReference>
<evidence type="ECO:0000256" key="11">
    <source>
        <dbReference type="PROSITE-ProRule" id="PRU00042"/>
    </source>
</evidence>
<dbReference type="GO" id="GO:0003700">
    <property type="term" value="F:DNA-binding transcription factor activity"/>
    <property type="evidence" value="ECO:0007669"/>
    <property type="project" value="TreeGrafter"/>
</dbReference>
<dbReference type="PANTHER" id="PTHR45993">
    <property type="entry name" value="B-CELL LYMPHOMA/LEUKEMIA 11"/>
    <property type="match status" value="1"/>
</dbReference>
<evidence type="ECO:0000256" key="7">
    <source>
        <dbReference type="ARBA" id="ARBA00022843"/>
    </source>
</evidence>
<dbReference type="GO" id="GO:0008270">
    <property type="term" value="F:zinc ion binding"/>
    <property type="evidence" value="ECO:0007669"/>
    <property type="project" value="UniProtKB-KW"/>
</dbReference>
<reference evidence="14" key="1">
    <citation type="submission" date="2019-07" db="EMBL/GenBank/DDBJ databases">
        <title>Annotation for the trematode Paragonimus miyazaki's.</title>
        <authorList>
            <person name="Choi Y.-J."/>
        </authorList>
    </citation>
    <scope>NUCLEOTIDE SEQUENCE</scope>
    <source>
        <strain evidence="14">Japan</strain>
    </source>
</reference>
<dbReference type="Pfam" id="PF00096">
    <property type="entry name" value="zf-C2H2"/>
    <property type="match status" value="2"/>
</dbReference>
<evidence type="ECO:0000256" key="5">
    <source>
        <dbReference type="ARBA" id="ARBA00022771"/>
    </source>
</evidence>
<comment type="caution">
    <text evidence="14">The sequence shown here is derived from an EMBL/GenBank/DDBJ whole genome shotgun (WGS) entry which is preliminary data.</text>
</comment>
<evidence type="ECO:0000256" key="2">
    <source>
        <dbReference type="ARBA" id="ARBA00022499"/>
    </source>
</evidence>
<keyword evidence="6" id="KW-0862">Zinc</keyword>
<dbReference type="PANTHER" id="PTHR45993:SF6">
    <property type="entry name" value="C2H2-TYPE DOMAIN-CONTAINING PROTEIN"/>
    <property type="match status" value="1"/>
</dbReference>
<dbReference type="EMBL" id="JTDE01000297">
    <property type="protein sequence ID" value="KAF7261668.1"/>
    <property type="molecule type" value="Genomic_DNA"/>
</dbReference>
<feature type="region of interest" description="Disordered" evidence="12">
    <location>
        <begin position="365"/>
        <end position="389"/>
    </location>
</feature>
<evidence type="ECO:0000256" key="8">
    <source>
        <dbReference type="ARBA" id="ARBA00023015"/>
    </source>
</evidence>
<evidence type="ECO:0000256" key="3">
    <source>
        <dbReference type="ARBA" id="ARBA00022723"/>
    </source>
</evidence>
<keyword evidence="3" id="KW-0479">Metal-binding</keyword>
<dbReference type="GO" id="GO:0005634">
    <property type="term" value="C:nucleus"/>
    <property type="evidence" value="ECO:0007669"/>
    <property type="project" value="UniProtKB-SubCell"/>
</dbReference>
<sequence>MRTGYKCIGFWLTYCRSSAGPSLSCPMGLHSVTHPSQTFYGDYTRPTMRTDSVGVTPSRKFFMEYLHPSTIQPPSSSTTRVVTVPVDTPNLSTTVTACPTEMNRPTVSNAALSTNNSRLTSINRGRCDSGSCSNQTSPNFSTRQTHDGCHKPHSKSELPSDRRTSCTSAIYPGPHSATTNWLIYAHLYNTISRKNEDRKNQTKSVTENTPLLSSLSRRLYPSCPVDPMMDCQPVEATFCSTKTQEAGKSKDLQSTQNPLPYPTSNKSHSIKRIRVNSCPPRSSLRKTVYLRRRSVSVGELPRYLPSNFRTRVRKNCRHSSFSNISGPFSHNSMKGEGMELSTIKSLGERLGHLKDVYEPQPLTFERSSSEVSQHPCANSTDSGKPSGRATDPHFYETFLKCYWNYYYEVLLRHVNGVNASLPPILPPPNPLRLPSTTRQAKTQILKSQISSHDSSLFVSDSSFHKCFNDTLNYEPEISSIVTEPTSPTSVSFTASSLSAYRSSLKSCSEDYFHSAQVRPSSFIPEAMGPGSTLRTDRPNCAKEYASTRSRNSGISSVRNSFTTRPAADIRGNLDQSHFKEMGSLIISDQSTSPHDLSSTTGVNSDHSTHASVTTTNPIQLGISRRDRRNDTCEYCGKVFKNCSNLTVHRRSHTGEKPYRCRLCSYACAQSSKLTRHMKTHGKDGKPRHLCKYCHTPFIVPSTLEKHMRKCVHTRNVNAAAAASSVRQKLHTGYSSTGTKPTQSQLHTNGTAVNGSECPWNVKSWNAVRVHRDNDNASNHLKNATWRRGSREGFRKFSTKWNRQTTSCTDNLKGDNEAVIVKAKNHESLEVSVPYISPGLPRNRSPTKIVPMMNTQKQQSQVVGNPTLFTSPVIRSPFLPNLFPFNYLDNSSPKSDGHLTPMSSPFRGSYIPSSPLNTLLSPLCSTPFSSFARTFRPGETSNPYLSLFMLRMQELAATQTIQTSPLGLPLLPQMTPSLLQGAPLIPGHLTMNGTSVVNPIPFCGLETNIPELR</sequence>
<feature type="domain" description="C2H2-type" evidence="13">
    <location>
        <begin position="630"/>
        <end position="657"/>
    </location>
</feature>
<evidence type="ECO:0000313" key="15">
    <source>
        <dbReference type="Proteomes" id="UP000822476"/>
    </source>
</evidence>
<evidence type="ECO:0000256" key="10">
    <source>
        <dbReference type="ARBA" id="ARBA00023242"/>
    </source>
</evidence>
<evidence type="ECO:0000259" key="13">
    <source>
        <dbReference type="PROSITE" id="PS50157"/>
    </source>
</evidence>
<proteinExistence type="predicted"/>
<dbReference type="OrthoDB" id="10046198at2759"/>
<evidence type="ECO:0000256" key="1">
    <source>
        <dbReference type="ARBA" id="ARBA00004123"/>
    </source>
</evidence>
<feature type="region of interest" description="Disordered" evidence="12">
    <location>
        <begin position="126"/>
        <end position="164"/>
    </location>
</feature>
<feature type="region of interest" description="Disordered" evidence="12">
    <location>
        <begin position="588"/>
        <end position="618"/>
    </location>
</feature>
<accession>A0A8S9ZBS8</accession>
<dbReference type="PROSITE" id="PS50157">
    <property type="entry name" value="ZINC_FINGER_C2H2_2"/>
    <property type="match status" value="3"/>
</dbReference>
<comment type="subcellular location">
    <subcellularLocation>
        <location evidence="1">Nucleus</location>
    </subcellularLocation>
</comment>
<dbReference type="InterPro" id="IPR051497">
    <property type="entry name" value="Dev/Hematopoietic_TF"/>
</dbReference>
<dbReference type="SMART" id="SM00355">
    <property type="entry name" value="ZnF_C2H2"/>
    <property type="match status" value="3"/>
</dbReference>
<evidence type="ECO:0000256" key="4">
    <source>
        <dbReference type="ARBA" id="ARBA00022737"/>
    </source>
</evidence>
<dbReference type="GO" id="GO:0006357">
    <property type="term" value="P:regulation of transcription by RNA polymerase II"/>
    <property type="evidence" value="ECO:0007669"/>
    <property type="project" value="TreeGrafter"/>
</dbReference>
<feature type="compositionally biased region" description="Polar residues" evidence="12">
    <location>
        <begin position="732"/>
        <end position="751"/>
    </location>
</feature>
<keyword evidence="10" id="KW-0539">Nucleus</keyword>
<keyword evidence="4" id="KW-0677">Repeat</keyword>
<gene>
    <name evidence="14" type="ORF">EG68_00755</name>
</gene>